<dbReference type="InterPro" id="IPR002492">
    <property type="entry name" value="Transposase_Tc1-like"/>
</dbReference>
<organism evidence="3 4">
    <name type="scientific">Ignelater luminosus</name>
    <name type="common">Cucubano</name>
    <name type="synonym">Pyrophorus luminosus</name>
    <dbReference type="NCBI Taxonomy" id="2038154"/>
    <lineage>
        <taxon>Eukaryota</taxon>
        <taxon>Metazoa</taxon>
        <taxon>Ecdysozoa</taxon>
        <taxon>Arthropoda</taxon>
        <taxon>Hexapoda</taxon>
        <taxon>Insecta</taxon>
        <taxon>Pterygota</taxon>
        <taxon>Neoptera</taxon>
        <taxon>Endopterygota</taxon>
        <taxon>Coleoptera</taxon>
        <taxon>Polyphaga</taxon>
        <taxon>Elateriformia</taxon>
        <taxon>Elateroidea</taxon>
        <taxon>Elateridae</taxon>
        <taxon>Agrypninae</taxon>
        <taxon>Pyrophorini</taxon>
        <taxon>Ignelater</taxon>
    </lineage>
</organism>
<evidence type="ECO:0000313" key="4">
    <source>
        <dbReference type="Proteomes" id="UP000801492"/>
    </source>
</evidence>
<gene>
    <name evidence="3" type="ORF">ILUMI_05950</name>
</gene>
<dbReference type="GO" id="GO:0006313">
    <property type="term" value="P:DNA transposition"/>
    <property type="evidence" value="ECO:0007669"/>
    <property type="project" value="InterPro"/>
</dbReference>
<comment type="caution">
    <text evidence="3">The sequence shown here is derived from an EMBL/GenBank/DDBJ whole genome shotgun (WGS) entry which is preliminary data.</text>
</comment>
<dbReference type="PANTHER" id="PTHR46068">
    <property type="entry name" value="PROTEIN CBG27172"/>
    <property type="match status" value="1"/>
</dbReference>
<evidence type="ECO:0000256" key="1">
    <source>
        <dbReference type="ARBA" id="ARBA00004123"/>
    </source>
</evidence>
<dbReference type="SUPFAM" id="SSF46689">
    <property type="entry name" value="Homeodomain-like"/>
    <property type="match status" value="1"/>
</dbReference>
<keyword evidence="4" id="KW-1185">Reference proteome</keyword>
<dbReference type="Pfam" id="PF01498">
    <property type="entry name" value="HTH_Tnp_Tc3_2"/>
    <property type="match status" value="1"/>
</dbReference>
<feature type="domain" description="Transposase Tc1-like" evidence="2">
    <location>
        <begin position="39"/>
        <end position="109"/>
    </location>
</feature>
<evidence type="ECO:0000313" key="3">
    <source>
        <dbReference type="EMBL" id="KAF2900241.1"/>
    </source>
</evidence>
<dbReference type="GO" id="GO:0005634">
    <property type="term" value="C:nucleus"/>
    <property type="evidence" value="ECO:0007669"/>
    <property type="project" value="UniProtKB-SubCell"/>
</dbReference>
<dbReference type="Proteomes" id="UP000801492">
    <property type="component" value="Unassembled WGS sequence"/>
</dbReference>
<proteinExistence type="predicted"/>
<sequence>MRSRSTIQSLIDRYSETGRFYSKPRRGRPRKVNLRTVNSILKKIKGNPRLSTSKLAAELQHSLGVNISESTVRNVLRKEGYHGRTARRKYWISNINKVNRLEFAKKYQNKPQEFWNQVRRLSAIIDAKGLPTN</sequence>
<reference evidence="3" key="1">
    <citation type="submission" date="2019-08" db="EMBL/GenBank/DDBJ databases">
        <title>The genome of the North American firefly Photinus pyralis.</title>
        <authorList>
            <consortium name="Photinus pyralis genome working group"/>
            <person name="Fallon T.R."/>
            <person name="Sander Lower S.E."/>
            <person name="Weng J.-K."/>
        </authorList>
    </citation>
    <scope>NUCLEOTIDE SEQUENCE</scope>
    <source>
        <strain evidence="3">TRF0915ILg1</strain>
        <tissue evidence="3">Whole body</tissue>
    </source>
</reference>
<name>A0A8K0GI81_IGNLU</name>
<dbReference type="OrthoDB" id="4843387at2759"/>
<dbReference type="GO" id="GO:0015074">
    <property type="term" value="P:DNA integration"/>
    <property type="evidence" value="ECO:0007669"/>
    <property type="project" value="InterPro"/>
</dbReference>
<dbReference type="InterPro" id="IPR009057">
    <property type="entry name" value="Homeodomain-like_sf"/>
</dbReference>
<dbReference type="GO" id="GO:0003677">
    <property type="term" value="F:DNA binding"/>
    <property type="evidence" value="ECO:0007669"/>
    <property type="project" value="InterPro"/>
</dbReference>
<comment type="subcellular location">
    <subcellularLocation>
        <location evidence="1">Nucleus</location>
    </subcellularLocation>
</comment>
<evidence type="ECO:0000259" key="2">
    <source>
        <dbReference type="Pfam" id="PF01498"/>
    </source>
</evidence>
<protein>
    <recommendedName>
        <fullName evidence="2">Transposase Tc1-like domain-containing protein</fullName>
    </recommendedName>
</protein>
<dbReference type="EMBL" id="VTPC01002326">
    <property type="protein sequence ID" value="KAF2900241.1"/>
    <property type="molecule type" value="Genomic_DNA"/>
</dbReference>
<dbReference type="PANTHER" id="PTHR46068:SF1">
    <property type="entry name" value="TRANSPOSASE IS30-LIKE HTH DOMAIN-CONTAINING PROTEIN"/>
    <property type="match status" value="1"/>
</dbReference>
<dbReference type="AlphaFoldDB" id="A0A8K0GI81"/>
<accession>A0A8K0GI81</accession>